<evidence type="ECO:0000313" key="2">
    <source>
        <dbReference type="Proteomes" id="UP000216857"/>
    </source>
</evidence>
<dbReference type="Gene3D" id="2.40.110.10">
    <property type="entry name" value="Butyryl-CoA Dehydrogenase, subunit A, domain 2"/>
    <property type="match status" value="1"/>
</dbReference>
<dbReference type="OrthoDB" id="107064at2"/>
<sequence length="360" mass="38067">MLDISNSCPDCLRPGAALAPPANLDALCEAAGRSRGAADIDGIFQTLACALTHTVPFPGSGDTLARWRILADVGRHSLPLAKLVEGHLDAVAILHELHHWHEVQPPDVWATWCAEPPGMRVTAAADDADGRRVRLSGIKPWCSGAAAVTRALISVWNSQGEACLAAVRMDDAGVRISDQGWQAVGMGPTDSVDVEFRDARAVLVGAPGAYVERPGFMHGAAGVAACWYGAAAALADALRRGVRRRPDDAHALAHLGAVDVMLAQAGLQLRDCARAIDEAPRRSHACAVRRARLAVEQAALAVLERAPRALGPAPFCKDVTLAGLLADLPIYLRQSHAERDLAAHGLALLQTSEDATPWML</sequence>
<dbReference type="Proteomes" id="UP000216857">
    <property type="component" value="Unassembled WGS sequence"/>
</dbReference>
<comment type="caution">
    <text evidence="1">The sequence shown here is derived from an EMBL/GenBank/DDBJ whole genome shotgun (WGS) entry which is preliminary data.</text>
</comment>
<organism evidence="1 2">
    <name type="scientific">Bordetella genomosp. 9</name>
    <dbReference type="NCBI Taxonomy" id="1416803"/>
    <lineage>
        <taxon>Bacteria</taxon>
        <taxon>Pseudomonadati</taxon>
        <taxon>Pseudomonadota</taxon>
        <taxon>Betaproteobacteria</taxon>
        <taxon>Burkholderiales</taxon>
        <taxon>Alcaligenaceae</taxon>
        <taxon>Bordetella</taxon>
    </lineage>
</organism>
<protein>
    <recommendedName>
        <fullName evidence="3">Acyl-CoA dehydrogenase</fullName>
    </recommendedName>
</protein>
<dbReference type="InterPro" id="IPR046373">
    <property type="entry name" value="Acyl-CoA_Oxase/DH_mid-dom_sf"/>
</dbReference>
<dbReference type="RefSeq" id="WP_094849856.1">
    <property type="nucleotide sequence ID" value="NZ_NEVJ01000003.1"/>
</dbReference>
<dbReference type="AlphaFoldDB" id="A0A261R8K8"/>
<keyword evidence="2" id="KW-1185">Reference proteome</keyword>
<dbReference type="GO" id="GO:0016627">
    <property type="term" value="F:oxidoreductase activity, acting on the CH-CH group of donors"/>
    <property type="evidence" value="ECO:0007669"/>
    <property type="project" value="InterPro"/>
</dbReference>
<name>A0A261R8K8_9BORD</name>
<reference evidence="1" key="1">
    <citation type="submission" date="2017-05" db="EMBL/GenBank/DDBJ databases">
        <title>Complete and WGS of Bordetella genogroups.</title>
        <authorList>
            <person name="Spilker T."/>
            <person name="Lipuma J."/>
        </authorList>
    </citation>
    <scope>NUCLEOTIDE SEQUENCE</scope>
    <source>
        <strain evidence="1">AU21707</strain>
    </source>
</reference>
<proteinExistence type="predicted"/>
<evidence type="ECO:0000313" key="1">
    <source>
        <dbReference type="EMBL" id="OZI21335.1"/>
    </source>
</evidence>
<dbReference type="InterPro" id="IPR009100">
    <property type="entry name" value="AcylCoA_DH/oxidase_NM_dom_sf"/>
</dbReference>
<gene>
    <name evidence="1" type="ORF">CAL26_13535</name>
</gene>
<dbReference type="SUPFAM" id="SSF56645">
    <property type="entry name" value="Acyl-CoA dehydrogenase NM domain-like"/>
    <property type="match status" value="1"/>
</dbReference>
<evidence type="ECO:0008006" key="3">
    <source>
        <dbReference type="Google" id="ProtNLM"/>
    </source>
</evidence>
<dbReference type="EMBL" id="NEVJ01000003">
    <property type="protein sequence ID" value="OZI21335.1"/>
    <property type="molecule type" value="Genomic_DNA"/>
</dbReference>
<accession>A0A261R8K8</accession>